<protein>
    <submittedName>
        <fullName evidence="10">Aminopeptidase</fullName>
    </submittedName>
</protein>
<name>A0A4R6BVD8_9STAP</name>
<comment type="cofactor">
    <cofactor evidence="3">
        <name>Zn(2+)</name>
        <dbReference type="ChEBI" id="CHEBI:29105"/>
    </cofactor>
</comment>
<dbReference type="PANTHER" id="PTHR34448">
    <property type="entry name" value="AMINOPEPTIDASE"/>
    <property type="match status" value="1"/>
</dbReference>
<dbReference type="PANTHER" id="PTHR34448:SF3">
    <property type="entry name" value="AMINOPEPTIDASE AMPS"/>
    <property type="match status" value="1"/>
</dbReference>
<comment type="cofactor">
    <cofactor evidence="2">
        <name>Mg(2+)</name>
        <dbReference type="ChEBI" id="CHEBI:18420"/>
    </cofactor>
</comment>
<sequence>MNHMELLEKYARVVVDIGLNIQQDEILVIEADINAAPLARLVVKEAYERGAKKVIVNYSDIEVARHTYDYQSIKTLQEVPDYIKQELKYIEDEKAAFLSITSVSPEGLKEHSEEKINAKAKVMMKASESMSDSFGDFRQTWCIIAYPSIEWAEMVFPNLKGEDAQNALFEAIFKAVRIDQENPVEAWTSHIAHLKKRAEWLTEKGFDKLHYTAPGTDLTVGLHPGGHWLKAGKVNKKGTEIIVNMPTEEVYTTPDFRRVDGYVSNTLPLSLSGKIIDNFKLTFKEGKVVDFEAAEGYESLKYLLDIDEGAKQIGEIALVPVNSPIYESGLLFYNTLFDENASCHIALGSGFAEVIDGAEDKTIKEQVELGINDSLTHVDFMIGSDSLNIDGIYKDGSSEPIFRQGRWVE</sequence>
<dbReference type="Pfam" id="PF02073">
    <property type="entry name" value="Peptidase_M29"/>
    <property type="match status" value="1"/>
</dbReference>
<dbReference type="GO" id="GO:0046872">
    <property type="term" value="F:metal ion binding"/>
    <property type="evidence" value="ECO:0007669"/>
    <property type="project" value="UniProtKB-KW"/>
</dbReference>
<dbReference type="InterPro" id="IPR035097">
    <property type="entry name" value="M29_N-terminal"/>
</dbReference>
<keyword evidence="5 10" id="KW-0031">Aminopeptidase</keyword>
<comment type="cofactor">
    <cofactor evidence="1">
        <name>Co(2+)</name>
        <dbReference type="ChEBI" id="CHEBI:48828"/>
    </cofactor>
</comment>
<keyword evidence="7" id="KW-0479">Metal-binding</keyword>
<keyword evidence="6" id="KW-0645">Protease</keyword>
<comment type="similarity">
    <text evidence="4">Belongs to the peptidase M29 family.</text>
</comment>
<dbReference type="EMBL" id="SCWB01000005">
    <property type="protein sequence ID" value="TDM12252.1"/>
    <property type="molecule type" value="Genomic_DNA"/>
</dbReference>
<dbReference type="InterPro" id="IPR052170">
    <property type="entry name" value="M29_Exopeptidase"/>
</dbReference>
<dbReference type="OrthoDB" id="9803993at2"/>
<evidence type="ECO:0000313" key="11">
    <source>
        <dbReference type="Proteomes" id="UP000294802"/>
    </source>
</evidence>
<dbReference type="RefSeq" id="WP_133443422.1">
    <property type="nucleotide sequence ID" value="NZ_SCWB01000005.1"/>
</dbReference>
<keyword evidence="11" id="KW-1185">Reference proteome</keyword>
<dbReference type="GO" id="GO:0008237">
    <property type="term" value="F:metallopeptidase activity"/>
    <property type="evidence" value="ECO:0007669"/>
    <property type="project" value="UniProtKB-KW"/>
</dbReference>
<dbReference type="PRINTS" id="PR00919">
    <property type="entry name" value="THERMOPTASE"/>
</dbReference>
<evidence type="ECO:0000256" key="4">
    <source>
        <dbReference type="ARBA" id="ARBA00008236"/>
    </source>
</evidence>
<dbReference type="GO" id="GO:0006508">
    <property type="term" value="P:proteolysis"/>
    <property type="evidence" value="ECO:0007669"/>
    <property type="project" value="UniProtKB-KW"/>
</dbReference>
<comment type="caution">
    <text evidence="10">The sequence shown here is derived from an EMBL/GenBank/DDBJ whole genome shotgun (WGS) entry which is preliminary data.</text>
</comment>
<evidence type="ECO:0000256" key="6">
    <source>
        <dbReference type="ARBA" id="ARBA00022670"/>
    </source>
</evidence>
<evidence type="ECO:0000256" key="9">
    <source>
        <dbReference type="ARBA" id="ARBA00023049"/>
    </source>
</evidence>
<reference evidence="10 11" key="1">
    <citation type="submission" date="2019-01" db="EMBL/GenBank/DDBJ databases">
        <title>Draft genome sequences of the type strains of six Macrococcus species.</title>
        <authorList>
            <person name="Mazhar S."/>
            <person name="Altermann E."/>
            <person name="Hill C."/>
            <person name="Mcauliffe O."/>
        </authorList>
    </citation>
    <scope>NUCLEOTIDE SEQUENCE [LARGE SCALE GENOMIC DNA]</scope>
    <source>
        <strain evidence="10 11">CCM4815</strain>
    </source>
</reference>
<dbReference type="GO" id="GO:0004177">
    <property type="term" value="F:aminopeptidase activity"/>
    <property type="evidence" value="ECO:0007669"/>
    <property type="project" value="UniProtKB-KW"/>
</dbReference>
<keyword evidence="8" id="KW-0378">Hydrolase</keyword>
<dbReference type="AlphaFoldDB" id="A0A4R6BVD8"/>
<evidence type="ECO:0000256" key="5">
    <source>
        <dbReference type="ARBA" id="ARBA00022438"/>
    </source>
</evidence>
<evidence type="ECO:0000313" key="10">
    <source>
        <dbReference type="EMBL" id="TDM12252.1"/>
    </source>
</evidence>
<evidence type="ECO:0000256" key="7">
    <source>
        <dbReference type="ARBA" id="ARBA00022723"/>
    </source>
</evidence>
<dbReference type="Proteomes" id="UP000294802">
    <property type="component" value="Unassembled WGS sequence"/>
</dbReference>
<evidence type="ECO:0000256" key="8">
    <source>
        <dbReference type="ARBA" id="ARBA00022801"/>
    </source>
</evidence>
<proteinExistence type="inferred from homology"/>
<dbReference type="SUPFAM" id="SSF144052">
    <property type="entry name" value="Thermophilic metalloprotease-like"/>
    <property type="match status" value="1"/>
</dbReference>
<evidence type="ECO:0000256" key="2">
    <source>
        <dbReference type="ARBA" id="ARBA00001946"/>
    </source>
</evidence>
<keyword evidence="9" id="KW-0482">Metalloprotease</keyword>
<gene>
    <name evidence="10" type="ORF">ERX29_04080</name>
</gene>
<organism evidence="10 11">
    <name type="scientific">Macrococcus lamae</name>
    <dbReference type="NCBI Taxonomy" id="198484"/>
    <lineage>
        <taxon>Bacteria</taxon>
        <taxon>Bacillati</taxon>
        <taxon>Bacillota</taxon>
        <taxon>Bacilli</taxon>
        <taxon>Bacillales</taxon>
        <taxon>Staphylococcaceae</taxon>
        <taxon>Macrococcus</taxon>
    </lineage>
</organism>
<dbReference type="InterPro" id="IPR000787">
    <property type="entry name" value="Peptidase_M29"/>
</dbReference>
<evidence type="ECO:0000256" key="1">
    <source>
        <dbReference type="ARBA" id="ARBA00001941"/>
    </source>
</evidence>
<accession>A0A4R6BVD8</accession>
<dbReference type="Gene3D" id="3.40.1830.10">
    <property type="entry name" value="Thermophilic metalloprotease (M29)"/>
    <property type="match status" value="1"/>
</dbReference>
<evidence type="ECO:0000256" key="3">
    <source>
        <dbReference type="ARBA" id="ARBA00001947"/>
    </source>
</evidence>